<organism evidence="2 3">
    <name type="scientific">Petrolisthes cinctipes</name>
    <name type="common">Flat porcelain crab</name>
    <dbReference type="NCBI Taxonomy" id="88211"/>
    <lineage>
        <taxon>Eukaryota</taxon>
        <taxon>Metazoa</taxon>
        <taxon>Ecdysozoa</taxon>
        <taxon>Arthropoda</taxon>
        <taxon>Crustacea</taxon>
        <taxon>Multicrustacea</taxon>
        <taxon>Malacostraca</taxon>
        <taxon>Eumalacostraca</taxon>
        <taxon>Eucarida</taxon>
        <taxon>Decapoda</taxon>
        <taxon>Pleocyemata</taxon>
        <taxon>Anomura</taxon>
        <taxon>Galatheoidea</taxon>
        <taxon>Porcellanidae</taxon>
        <taxon>Petrolisthes</taxon>
    </lineage>
</organism>
<evidence type="ECO:0000259" key="1">
    <source>
        <dbReference type="PROSITE" id="PS50278"/>
    </source>
</evidence>
<name>A0AAE1KQD0_PETCI</name>
<gene>
    <name evidence="2" type="ORF">Pcinc_013444</name>
</gene>
<evidence type="ECO:0000313" key="3">
    <source>
        <dbReference type="Proteomes" id="UP001286313"/>
    </source>
</evidence>
<dbReference type="GO" id="GO:0008083">
    <property type="term" value="F:growth factor activity"/>
    <property type="evidence" value="ECO:0007669"/>
    <property type="project" value="InterPro"/>
</dbReference>
<dbReference type="Proteomes" id="UP001286313">
    <property type="component" value="Unassembled WGS sequence"/>
</dbReference>
<dbReference type="GO" id="GO:0016020">
    <property type="term" value="C:membrane"/>
    <property type="evidence" value="ECO:0007669"/>
    <property type="project" value="InterPro"/>
</dbReference>
<comment type="caution">
    <text evidence="2">The sequence shown here is derived from an EMBL/GenBank/DDBJ whole genome shotgun (WGS) entry which is preliminary data.</text>
</comment>
<evidence type="ECO:0000313" key="2">
    <source>
        <dbReference type="EMBL" id="KAK3882171.1"/>
    </source>
</evidence>
<dbReference type="InterPro" id="IPR029034">
    <property type="entry name" value="Cystine-knot_cytokine"/>
</dbReference>
<dbReference type="EMBL" id="JAWQEG010001121">
    <property type="protein sequence ID" value="KAK3882171.1"/>
    <property type="molecule type" value="Genomic_DNA"/>
</dbReference>
<protein>
    <recommendedName>
        <fullName evidence="1">Platelet-derived growth factor (PDGF) family profile domain-containing protein</fullName>
    </recommendedName>
</protein>
<dbReference type="PANTHER" id="PTHR21719:SF1">
    <property type="entry name" value="FI06402P-RELATED"/>
    <property type="match status" value="1"/>
</dbReference>
<dbReference type="PROSITE" id="PS50278">
    <property type="entry name" value="PDGF_2"/>
    <property type="match status" value="1"/>
</dbReference>
<proteinExistence type="predicted"/>
<dbReference type="InterPro" id="IPR000072">
    <property type="entry name" value="PDGF/VEGF_dom"/>
</dbReference>
<keyword evidence="3" id="KW-1185">Reference proteome</keyword>
<sequence length="270" mass="30883">MNYILTPSCLMVNLRNQTNIVTDDEEDEEPTIIQSMVESNPWESEVTHTEDTIDYVNVAPWQRRRPSTTPPPLAAFDLQMIKLATENAKWVKTEGKCQVPQRRCEMVTSEQHPPGSVFWPHCALLHRCDEGTGCCLAHKTCSPAETENVQMYFYVFGSQRAKIEMMTFVNHTRCSCQLRTSSSGNGGGRSCRCPQHFTPTSINGKCTCDCHTGSRCRRYKRGRRTLSQGDVNCIATKECTEPQCEYGPFLPNHRRCTKRRERDQYTTVRK</sequence>
<reference evidence="2" key="1">
    <citation type="submission" date="2023-10" db="EMBL/GenBank/DDBJ databases">
        <title>Genome assemblies of two species of porcelain crab, Petrolisthes cinctipes and Petrolisthes manimaculis (Anomura: Porcellanidae).</title>
        <authorList>
            <person name="Angst P."/>
        </authorList>
    </citation>
    <scope>NUCLEOTIDE SEQUENCE</scope>
    <source>
        <strain evidence="2">PB745_01</strain>
        <tissue evidence="2">Gill</tissue>
    </source>
</reference>
<accession>A0AAE1KQD0</accession>
<dbReference type="SUPFAM" id="SSF57501">
    <property type="entry name" value="Cystine-knot cytokines"/>
    <property type="match status" value="1"/>
</dbReference>
<feature type="domain" description="Platelet-derived growth factor (PDGF) family profile" evidence="1">
    <location>
        <begin position="97"/>
        <end position="181"/>
    </location>
</feature>
<dbReference type="GO" id="GO:0035099">
    <property type="term" value="P:hemocyte migration"/>
    <property type="evidence" value="ECO:0007669"/>
    <property type="project" value="TreeGrafter"/>
</dbReference>
<dbReference type="Pfam" id="PF00341">
    <property type="entry name" value="PDGF"/>
    <property type="match status" value="1"/>
</dbReference>
<dbReference type="AlphaFoldDB" id="A0AAE1KQD0"/>
<dbReference type="PANTHER" id="PTHR21719">
    <property type="entry name" value="FI06402P-RELATED"/>
    <property type="match status" value="1"/>
</dbReference>
<dbReference type="Gene3D" id="2.10.90.10">
    <property type="entry name" value="Cystine-knot cytokines"/>
    <property type="match status" value="1"/>
</dbReference>